<dbReference type="Proteomes" id="UP001057402">
    <property type="component" value="Chromosome 6"/>
</dbReference>
<comment type="caution">
    <text evidence="1">The sequence shown here is derived from an EMBL/GenBank/DDBJ whole genome shotgun (WGS) entry which is preliminary data.</text>
</comment>
<evidence type="ECO:0000313" key="2">
    <source>
        <dbReference type="Proteomes" id="UP001057402"/>
    </source>
</evidence>
<proteinExistence type="predicted"/>
<sequence length="135" mass="15813">MDEDDQRELQLLPSPRSSSSLDLQLSISLRPFSIHPPHQECLDVPVKGSIRALKWQASEQTRLASIERAYAERLRDLTRREVELAQEEFARARHLWERAREEVDRAERIKDRATRQVGSPCMEITCQSCGRQFRR</sequence>
<evidence type="ECO:0000313" key="1">
    <source>
        <dbReference type="EMBL" id="KAI4365978.1"/>
    </source>
</evidence>
<organism evidence="1 2">
    <name type="scientific">Melastoma candidum</name>
    <dbReference type="NCBI Taxonomy" id="119954"/>
    <lineage>
        <taxon>Eukaryota</taxon>
        <taxon>Viridiplantae</taxon>
        <taxon>Streptophyta</taxon>
        <taxon>Embryophyta</taxon>
        <taxon>Tracheophyta</taxon>
        <taxon>Spermatophyta</taxon>
        <taxon>Magnoliopsida</taxon>
        <taxon>eudicotyledons</taxon>
        <taxon>Gunneridae</taxon>
        <taxon>Pentapetalae</taxon>
        <taxon>rosids</taxon>
        <taxon>malvids</taxon>
        <taxon>Myrtales</taxon>
        <taxon>Melastomataceae</taxon>
        <taxon>Melastomatoideae</taxon>
        <taxon>Melastomateae</taxon>
        <taxon>Melastoma</taxon>
    </lineage>
</organism>
<gene>
    <name evidence="1" type="ORF">MLD38_021910</name>
</gene>
<reference evidence="2" key="1">
    <citation type="journal article" date="2023" name="Front. Plant Sci.">
        <title>Chromosomal-level genome assembly of Melastoma candidum provides insights into trichome evolution.</title>
        <authorList>
            <person name="Zhong Y."/>
            <person name="Wu W."/>
            <person name="Sun C."/>
            <person name="Zou P."/>
            <person name="Liu Y."/>
            <person name="Dai S."/>
            <person name="Zhou R."/>
        </authorList>
    </citation>
    <scope>NUCLEOTIDE SEQUENCE [LARGE SCALE GENOMIC DNA]</scope>
</reference>
<protein>
    <submittedName>
        <fullName evidence="1">Uncharacterized protein</fullName>
    </submittedName>
</protein>
<accession>A0ACB9QQP3</accession>
<keyword evidence="2" id="KW-1185">Reference proteome</keyword>
<name>A0ACB9QQP3_9MYRT</name>
<dbReference type="EMBL" id="CM042885">
    <property type="protein sequence ID" value="KAI4365978.1"/>
    <property type="molecule type" value="Genomic_DNA"/>
</dbReference>